<evidence type="ECO:0000313" key="2">
    <source>
        <dbReference type="Proteomes" id="UP001363460"/>
    </source>
</evidence>
<organism evidence="1 2">
    <name type="scientific">Brevundimonas olei</name>
    <dbReference type="NCBI Taxonomy" id="657642"/>
    <lineage>
        <taxon>Bacteria</taxon>
        <taxon>Pseudomonadati</taxon>
        <taxon>Pseudomonadota</taxon>
        <taxon>Alphaproteobacteria</taxon>
        <taxon>Caulobacterales</taxon>
        <taxon>Caulobacteraceae</taxon>
        <taxon>Brevundimonas</taxon>
    </lineage>
</organism>
<reference evidence="1 2" key="1">
    <citation type="submission" date="2024-02" db="EMBL/GenBank/DDBJ databases">
        <title>Distribution and functional of Brevundimonas-related endobacteria within Verticillium dahliae.</title>
        <authorList>
            <person name="Zeng H."/>
        </authorList>
    </citation>
    <scope>NUCLEOTIDE SEQUENCE [LARGE SCALE GENOMIC DNA]</scope>
    <source>
        <strain evidence="1 2">TRM 44200</strain>
    </source>
</reference>
<proteinExistence type="predicted"/>
<protein>
    <submittedName>
        <fullName evidence="1">DUF6538 domain-containing protein</fullName>
    </submittedName>
</protein>
<sequence length="369" mass="40881">MARQIDHQLALGEGLSRRTPGGRITLTVRVPHDLVEQPRPSGGKFNSHIKVSMGTTDPAQARHDRSRAIATLAAEFAKARGEIGRLDAEEVWQALDAWRRLRVEAMAAAENPAALMADGLVDEAFAAANGLFDRRPDLSQTDFAASPVNVMALIARLERARDEPEGWRNVRGFDDKMDKAAGIGGLNNAVPDHHRPHLRQRFAAAWVEVLTHVEIARRRAAVVLAIQSVQHIGPAAVMVPSLPTPYRPRADDITIGELIDLYRAEVTKARGPEVVGRKYNHLFAGLLEVLGAETWVRAITWKQVADLRDLLLRLPPNPKKKFGPKITLTEAADRAEEHDRLEEDEEDFMERVAPATVSSYLSRLSAMMK</sequence>
<accession>A0ABZ2I9N9</accession>
<name>A0ABZ2I9N9_9CAUL</name>
<evidence type="ECO:0000313" key="1">
    <source>
        <dbReference type="EMBL" id="WWT54344.1"/>
    </source>
</evidence>
<dbReference type="RefSeq" id="WP_338576502.1">
    <property type="nucleotide sequence ID" value="NZ_CP146369.1"/>
</dbReference>
<keyword evidence="2" id="KW-1185">Reference proteome</keyword>
<dbReference type="EMBL" id="CP146369">
    <property type="protein sequence ID" value="WWT54344.1"/>
    <property type="molecule type" value="Genomic_DNA"/>
</dbReference>
<gene>
    <name evidence="1" type="ORF">V8J38_14020</name>
</gene>
<dbReference type="Proteomes" id="UP001363460">
    <property type="component" value="Chromosome"/>
</dbReference>